<dbReference type="PANTHER" id="PTHR46401:SF2">
    <property type="entry name" value="GLYCOSYLTRANSFERASE WBBK-RELATED"/>
    <property type="match status" value="1"/>
</dbReference>
<comment type="caution">
    <text evidence="2">The sequence shown here is derived from an EMBL/GenBank/DDBJ whole genome shotgun (WGS) entry which is preliminary data.</text>
</comment>
<keyword evidence="3" id="KW-1185">Reference proteome</keyword>
<accession>A0ABX5FA10</accession>
<evidence type="ECO:0000313" key="2">
    <source>
        <dbReference type="EMBL" id="PSB37655.1"/>
    </source>
</evidence>
<name>A0ABX5FA10_9CHRO</name>
<reference evidence="2 3" key="1">
    <citation type="submission" date="2018-03" db="EMBL/GenBank/DDBJ databases">
        <title>The ancient ancestry and fast evolution of plastids.</title>
        <authorList>
            <person name="Moore K.R."/>
            <person name="Magnabosco C."/>
            <person name="Momper L."/>
            <person name="Gold D.A."/>
            <person name="Bosak T."/>
            <person name="Fournier G.P."/>
        </authorList>
    </citation>
    <scope>NUCLEOTIDE SEQUENCE [LARGE SCALE GENOMIC DNA]</scope>
    <source>
        <strain evidence="2 3">CCALA 015</strain>
    </source>
</reference>
<dbReference type="CDD" id="cd03801">
    <property type="entry name" value="GT4_PimA-like"/>
    <property type="match status" value="1"/>
</dbReference>
<protein>
    <recommendedName>
        <fullName evidence="4">Glycosyltransferase</fullName>
    </recommendedName>
</protein>
<dbReference type="Proteomes" id="UP000238218">
    <property type="component" value="Unassembled WGS sequence"/>
</dbReference>
<gene>
    <name evidence="2" type="ORF">C7B81_09130</name>
</gene>
<dbReference type="Pfam" id="PF13692">
    <property type="entry name" value="Glyco_trans_1_4"/>
    <property type="match status" value="1"/>
</dbReference>
<evidence type="ECO:0008006" key="4">
    <source>
        <dbReference type="Google" id="ProtNLM"/>
    </source>
</evidence>
<organism evidence="2 3">
    <name type="scientific">Aphanothece cf. minutissima CCALA 015</name>
    <dbReference type="NCBI Taxonomy" id="2107695"/>
    <lineage>
        <taxon>Bacteria</taxon>
        <taxon>Bacillati</taxon>
        <taxon>Cyanobacteriota</taxon>
        <taxon>Cyanophyceae</taxon>
        <taxon>Oscillatoriophycideae</taxon>
        <taxon>Chroococcales</taxon>
        <taxon>Aphanothecaceae</taxon>
        <taxon>Aphanothece</taxon>
    </lineage>
</organism>
<dbReference type="Gene3D" id="3.40.50.2000">
    <property type="entry name" value="Glycogen Phosphorylase B"/>
    <property type="match status" value="1"/>
</dbReference>
<dbReference type="PANTHER" id="PTHR46401">
    <property type="entry name" value="GLYCOSYLTRANSFERASE WBBK-RELATED"/>
    <property type="match status" value="1"/>
</dbReference>
<dbReference type="SUPFAM" id="SSF53756">
    <property type="entry name" value="UDP-Glycosyltransferase/glycogen phosphorylase"/>
    <property type="match status" value="1"/>
</dbReference>
<evidence type="ECO:0000256" key="1">
    <source>
        <dbReference type="ARBA" id="ARBA00022679"/>
    </source>
</evidence>
<dbReference type="EMBL" id="PVWP01000005">
    <property type="protein sequence ID" value="PSB37655.1"/>
    <property type="molecule type" value="Genomic_DNA"/>
</dbReference>
<sequence length="377" mass="42166">MKPSCCSAMSVFDRGGQGTGETVVFLPDKRRFNPYQKRLAEALIQQGFPVIVKDHPPLFGAFFRQQRLYSRHVIVHLHWLNGLTDQAVYAHSSIRFLVWYVLMFCDLGLFRLRGGRLFWTVHNLISHECPDPARELKVRRLIAIFANGIHFHSRSSIARAEEEYAVPLQSKAIVAAHAAYPEDYPPNPSRVESLARETDISKVNFTFLFFGNIRRYKGLESLVEAFRHQPGSHCRLLIAGAPIPGVSTEWINEASAKDPRLRLRIGYVSDGDVSALFSLADVLVAPYTATLTSGVVSLALTFGCPMVLPDAARVYDLPGDAGAEYYAPGQLPEALARIERRDLEGMRAHNSRLGRTLTWEAMAQAIAGSYRQAGRNR</sequence>
<evidence type="ECO:0000313" key="3">
    <source>
        <dbReference type="Proteomes" id="UP000238218"/>
    </source>
</evidence>
<proteinExistence type="predicted"/>
<keyword evidence="1" id="KW-0808">Transferase</keyword>